<dbReference type="Pfam" id="PF09747">
    <property type="entry name" value="CCD97-like_C"/>
    <property type="match status" value="1"/>
</dbReference>
<feature type="compositionally biased region" description="Polar residues" evidence="1">
    <location>
        <begin position="148"/>
        <end position="163"/>
    </location>
</feature>
<name>A0A6H5GUJ5_9HEMI</name>
<proteinExistence type="predicted"/>
<feature type="region of interest" description="Disordered" evidence="1">
    <location>
        <begin position="143"/>
        <end position="165"/>
    </location>
</feature>
<dbReference type="Proteomes" id="UP000479000">
    <property type="component" value="Unassembled WGS sequence"/>
</dbReference>
<evidence type="ECO:0000313" key="4">
    <source>
        <dbReference type="Proteomes" id="UP000479000"/>
    </source>
</evidence>
<reference evidence="3 4" key="1">
    <citation type="submission" date="2020-02" db="EMBL/GenBank/DDBJ databases">
        <authorList>
            <person name="Ferguson B K."/>
        </authorList>
    </citation>
    <scope>NUCLEOTIDE SEQUENCE [LARGE SCALE GENOMIC DNA]</scope>
</reference>
<dbReference type="InterPro" id="IPR018613">
    <property type="entry name" value="Ccdc97-like"/>
</dbReference>
<gene>
    <name evidence="3" type="ORF">NTEN_LOCUS12913</name>
</gene>
<accession>A0A6H5GUJ5</accession>
<dbReference type="PANTHER" id="PTHR31840:SF1">
    <property type="entry name" value="COILED-COIL DOMAIN-CONTAINING PROTEIN 97"/>
    <property type="match status" value="1"/>
</dbReference>
<feature type="compositionally biased region" description="Polar residues" evidence="1">
    <location>
        <begin position="224"/>
        <end position="236"/>
    </location>
</feature>
<sequence>MQDSSVGLRDSILDHISLNKEAYFKSQQLNDPDLTASEKREIAEQLIDNNTSTFMLRYCKYLKEEHLEYFAEKDDYEVQYHIEQRKAELKKTSTKATVRNRRLEAIRRLSESGEYFTDKEMKRRNPLLFEELVGQYLTKEQKKEFENTNETEPATVLNNSRPQEVSVPEKHLLLNEFRSKMFSDFLRGKDDEFDYTEVDSNKDYDDLSTIEQDQQEDYFDSESPRTLMNDDSNSGG</sequence>
<evidence type="ECO:0000313" key="3">
    <source>
        <dbReference type="EMBL" id="CAB0007641.1"/>
    </source>
</evidence>
<dbReference type="OrthoDB" id="333176at2759"/>
<organism evidence="3 4">
    <name type="scientific">Nesidiocoris tenuis</name>
    <dbReference type="NCBI Taxonomy" id="355587"/>
    <lineage>
        <taxon>Eukaryota</taxon>
        <taxon>Metazoa</taxon>
        <taxon>Ecdysozoa</taxon>
        <taxon>Arthropoda</taxon>
        <taxon>Hexapoda</taxon>
        <taxon>Insecta</taxon>
        <taxon>Pterygota</taxon>
        <taxon>Neoptera</taxon>
        <taxon>Paraneoptera</taxon>
        <taxon>Hemiptera</taxon>
        <taxon>Heteroptera</taxon>
        <taxon>Panheteroptera</taxon>
        <taxon>Cimicomorpha</taxon>
        <taxon>Miridae</taxon>
        <taxon>Dicyphina</taxon>
        <taxon>Nesidiocoris</taxon>
    </lineage>
</organism>
<dbReference type="AlphaFoldDB" id="A0A6H5GUJ5"/>
<dbReference type="InterPro" id="IPR040233">
    <property type="entry name" value="CCD97-like_C"/>
</dbReference>
<dbReference type="PANTHER" id="PTHR31840">
    <property type="entry name" value="COILED-COIL DOMAIN-CONTAINING PROTEIN 97"/>
    <property type="match status" value="1"/>
</dbReference>
<dbReference type="EMBL" id="CADCXU010019161">
    <property type="protein sequence ID" value="CAB0007641.1"/>
    <property type="molecule type" value="Genomic_DNA"/>
</dbReference>
<feature type="region of interest" description="Disordered" evidence="1">
    <location>
        <begin position="196"/>
        <end position="236"/>
    </location>
</feature>
<keyword evidence="4" id="KW-1185">Reference proteome</keyword>
<evidence type="ECO:0000259" key="2">
    <source>
        <dbReference type="Pfam" id="PF09747"/>
    </source>
</evidence>
<evidence type="ECO:0000256" key="1">
    <source>
        <dbReference type="SAM" id="MobiDB-lite"/>
    </source>
</evidence>
<protein>
    <recommendedName>
        <fullName evidence="2">CCD97-like C-terminal domain-containing protein</fullName>
    </recommendedName>
</protein>
<feature type="domain" description="CCD97-like C-terminal" evidence="2">
    <location>
        <begin position="150"/>
        <end position="222"/>
    </location>
</feature>